<evidence type="ECO:0000256" key="3">
    <source>
        <dbReference type="ARBA" id="ARBA00022833"/>
    </source>
</evidence>
<dbReference type="InterPro" id="IPR011124">
    <property type="entry name" value="Znf_CW"/>
</dbReference>
<dbReference type="GO" id="GO:0008270">
    <property type="term" value="F:zinc ion binding"/>
    <property type="evidence" value="ECO:0007669"/>
    <property type="project" value="UniProtKB-KW"/>
</dbReference>
<dbReference type="PANTHER" id="PTHR46524">
    <property type="entry name" value="CW-TYPE ZINC FINGER"/>
    <property type="match status" value="1"/>
</dbReference>
<accession>A0A0D9WFS9</accession>
<feature type="compositionally biased region" description="Polar residues" evidence="4">
    <location>
        <begin position="955"/>
        <end position="971"/>
    </location>
</feature>
<evidence type="ECO:0000256" key="1">
    <source>
        <dbReference type="ARBA" id="ARBA00022723"/>
    </source>
</evidence>
<sequence length="1416" mass="155679">MMIGGGMRWGRGEEEEVVPAVRRRGVVRRRHEEGASAAGGLGGGGGSGGDELIDPDQLTYIDEKLQNVLGHFQKEFEGGASAEKLGSQYGGYGSFLPTYQRSPPALSQSRSPAVQPNHGSALRSPYIPLESAEKNYFIKQAIDGRRKKNFCQRKSSEDDGNHAQQLNNCPEPKTTKIRIKVNNKCITRNNAAIYSGLGLDISPSSSIDDSPQGSIEAPESKLLSDESADAILQIMTCHSVPGGILLSPLAENVLELRKKLTSVAKKHEARNCCYMATAPGNNYQLMKKIKRDEQSDHLPEFGNSECRQNNATITKKRTKPESQDISGDTDTIHLPRRAKTGKHTVGESADFIINVKAANLANDDKHPNGKANIKVTSVKNALEDSRKESKMESSLGDGISHKIKSDEHNDRSVTNSSQLQIGPPKKTLLKRDRGKVVHVKDEPLQYKSKDLRSLADAGITTENVAGNSSELLQRKKMSSSQVSLSGKKLKVKTHKKTNYGTTRKPNGEDEGIGSTYFHPEDKSMKTEKETFTSGLPDKDFSGGGNDGDHKISSMFVDKSASMPSRCKNETTESSMAVPGPAPEPTDQWVCCDKCETWRLLPYGMNPDVFPKKWQCSMQNWLPGMNNCKLTEDETTKAIHALYMVPAPENNISLDSLYETARSARSNDAAIVSDNLKMAEMSESSKKLHAPRNPDGLDCFPKLKEKQKHVESSDIGQTVAKDRMHLKRKTSRADHDKLIASKKLKKVHDKPPKHYTPEFELSKSSPSIKGTLKELPKHSNISPSTGKYDLPSSGKKFRDEDKVFSERCARVSDAEQFDLQDLSIKKNKSKQMQPRQYGPDPLACDAFAKHVAKQASSESNAAKEKVDSDLKFLKVDNHEKSSHARGLVTGIGSNAIYGEKEGLSEPHLENIHSQQPLFSESSVRRNICNAQASTAATSSSSKVSSSLKTKPEFQETRTSPVESVSSSPLNHLNQHRTNSCAVAKTEHSQESVKTGASCSKEKYGFERGSDHTKPHVSDCSNGDMHQDSLEDWDLQKDKQDLLTNEFFDNRSSGLGISNGQGQVNSVVEQNVNSHIHSIHGNGDFRRLTPNKNGKTLPQHIPNQGDQAKLSSGKHPIQVKPDKGYTEYIDLKTNQSTVEGRKLLPGLNNKVKQYVVRSVKHATLHADASTQINTSVLLKEARDLKHLSDRLKGKGDDLESANMCFEACLKFLHVASLKEAPGIDSSKQGDPINTVTLYSDTGNLCGFCAREFERLKKMANAALAYKCVEVAYMKAALYKHTGAVKDSHALQVASVIVPPAESPSSSASDVDNLNNPSSVAKIVSTRGLCTSQIANNPISRNNHHLMGLLSYVEDTNYAFEGTRKSQIAFSAYLSGIEKDRADGIALLREVLNFSFHNVKELLQLIRHSLECINHETIK</sequence>
<evidence type="ECO:0000256" key="2">
    <source>
        <dbReference type="ARBA" id="ARBA00022771"/>
    </source>
</evidence>
<dbReference type="STRING" id="77586.A0A0D9WFS9"/>
<feature type="region of interest" description="Disordered" evidence="4">
    <location>
        <begin position="931"/>
        <end position="971"/>
    </location>
</feature>
<name>A0A0D9WFS9_9ORYZ</name>
<feature type="compositionally biased region" description="Low complexity" evidence="4">
    <location>
        <begin position="931"/>
        <end position="947"/>
    </location>
</feature>
<keyword evidence="7" id="KW-1185">Reference proteome</keyword>
<evidence type="ECO:0000313" key="6">
    <source>
        <dbReference type="EnsemblPlants" id="LPERR05G11100.1"/>
    </source>
</evidence>
<dbReference type="HOGENOM" id="CLU_004323_1_0_1"/>
<dbReference type="InterPro" id="IPR055300">
    <property type="entry name" value="CWZF3/5/7"/>
</dbReference>
<dbReference type="EnsemblPlants" id="LPERR05G11100.1">
    <property type="protein sequence ID" value="LPERR05G11100.1"/>
    <property type="gene ID" value="LPERR05G11100"/>
</dbReference>
<feature type="region of interest" description="Disordered" evidence="4">
    <location>
        <begin position="472"/>
        <end position="546"/>
    </location>
</feature>
<keyword evidence="1" id="KW-0479">Metal-binding</keyword>
<feature type="compositionally biased region" description="Polar residues" evidence="4">
    <location>
        <begin position="100"/>
        <end position="118"/>
    </location>
</feature>
<feature type="region of interest" description="Disordered" evidence="4">
    <location>
        <begin position="100"/>
        <end position="126"/>
    </location>
</feature>
<dbReference type="Pfam" id="PF24756">
    <property type="entry name" value="THD_CWZF3-5-7"/>
    <property type="match status" value="1"/>
</dbReference>
<feature type="region of interest" description="Disordered" evidence="4">
    <location>
        <begin position="744"/>
        <end position="795"/>
    </location>
</feature>
<dbReference type="Gramene" id="LPERR05G11100.1">
    <property type="protein sequence ID" value="LPERR05G11100.1"/>
    <property type="gene ID" value="LPERR05G11100"/>
</dbReference>
<dbReference type="Proteomes" id="UP000032180">
    <property type="component" value="Chromosome 5"/>
</dbReference>
<evidence type="ECO:0000259" key="5">
    <source>
        <dbReference type="PROSITE" id="PS51050"/>
    </source>
</evidence>
<dbReference type="PROSITE" id="PS51050">
    <property type="entry name" value="ZF_CW"/>
    <property type="match status" value="1"/>
</dbReference>
<dbReference type="eggNOG" id="ENOG502SC6K">
    <property type="taxonomic scope" value="Eukaryota"/>
</dbReference>
<proteinExistence type="predicted"/>
<feature type="compositionally biased region" description="Basic and acidic residues" evidence="4">
    <location>
        <begin position="518"/>
        <end position="546"/>
    </location>
</feature>
<feature type="compositionally biased region" description="Basic and acidic residues" evidence="4">
    <location>
        <begin position="381"/>
        <end position="391"/>
    </location>
</feature>
<feature type="region of interest" description="Disordered" evidence="4">
    <location>
        <begin position="562"/>
        <end position="582"/>
    </location>
</feature>
<feature type="region of interest" description="Disordered" evidence="4">
    <location>
        <begin position="379"/>
        <end position="436"/>
    </location>
</feature>
<feature type="region of interest" description="Disordered" evidence="4">
    <location>
        <begin position="1004"/>
        <end position="1023"/>
    </location>
</feature>
<dbReference type="Pfam" id="PF07496">
    <property type="entry name" value="zf-CW"/>
    <property type="match status" value="1"/>
</dbReference>
<dbReference type="Gene3D" id="3.30.40.100">
    <property type="match status" value="1"/>
</dbReference>
<dbReference type="InterPro" id="IPR056406">
    <property type="entry name" value="THD_CWZF3/5/7"/>
</dbReference>
<protein>
    <recommendedName>
        <fullName evidence="5">CW-type domain-containing protein</fullName>
    </recommendedName>
</protein>
<feature type="compositionally biased region" description="Basic and acidic residues" evidence="4">
    <location>
        <begin position="748"/>
        <end position="760"/>
    </location>
</feature>
<feature type="compositionally biased region" description="Basic residues" evidence="4">
    <location>
        <begin position="487"/>
        <end position="497"/>
    </location>
</feature>
<keyword evidence="3" id="KW-0862">Zinc</keyword>
<dbReference type="PANTHER" id="PTHR46524:SF2">
    <property type="entry name" value="CYSTEINE-TRYPTOPHAN DOMAIN-CONTAINING ZINC FINGER PROTEIN 5"/>
    <property type="match status" value="1"/>
</dbReference>
<feature type="region of interest" description="Disordered" evidence="4">
    <location>
        <begin position="298"/>
        <end position="343"/>
    </location>
</feature>
<feature type="domain" description="CW-type" evidence="5">
    <location>
        <begin position="582"/>
        <end position="635"/>
    </location>
</feature>
<feature type="compositionally biased region" description="Gly residues" evidence="4">
    <location>
        <begin position="37"/>
        <end position="49"/>
    </location>
</feature>
<evidence type="ECO:0000256" key="4">
    <source>
        <dbReference type="SAM" id="MobiDB-lite"/>
    </source>
</evidence>
<feature type="compositionally biased region" description="Basic and acidic residues" evidence="4">
    <location>
        <begin position="399"/>
        <end position="411"/>
    </location>
</feature>
<reference evidence="6 7" key="1">
    <citation type="submission" date="2012-08" db="EMBL/GenBank/DDBJ databases">
        <title>Oryza genome evolution.</title>
        <authorList>
            <person name="Wing R.A."/>
        </authorList>
    </citation>
    <scope>NUCLEOTIDE SEQUENCE</scope>
</reference>
<reference evidence="6" key="3">
    <citation type="submission" date="2015-04" db="UniProtKB">
        <authorList>
            <consortium name="EnsemblPlants"/>
        </authorList>
    </citation>
    <scope>IDENTIFICATION</scope>
</reference>
<reference evidence="7" key="2">
    <citation type="submission" date="2013-12" db="EMBL/GenBank/DDBJ databases">
        <authorList>
            <person name="Yu Y."/>
            <person name="Lee S."/>
            <person name="de Baynast K."/>
            <person name="Wissotski M."/>
            <person name="Liu L."/>
            <person name="Talag J."/>
            <person name="Goicoechea J."/>
            <person name="Angelova A."/>
            <person name="Jetty R."/>
            <person name="Kudrna D."/>
            <person name="Golser W."/>
            <person name="Rivera L."/>
            <person name="Zhang J."/>
            <person name="Wing R."/>
        </authorList>
    </citation>
    <scope>NUCLEOTIDE SEQUENCE</scope>
</reference>
<feature type="compositionally biased region" description="Basic and acidic residues" evidence="4">
    <location>
        <begin position="1004"/>
        <end position="1015"/>
    </location>
</feature>
<evidence type="ECO:0000313" key="7">
    <source>
        <dbReference type="Proteomes" id="UP000032180"/>
    </source>
</evidence>
<feature type="region of interest" description="Disordered" evidence="4">
    <location>
        <begin position="28"/>
        <end position="54"/>
    </location>
</feature>
<keyword evidence="2" id="KW-0863">Zinc-finger</keyword>
<organism evidence="6 7">
    <name type="scientific">Leersia perrieri</name>
    <dbReference type="NCBI Taxonomy" id="77586"/>
    <lineage>
        <taxon>Eukaryota</taxon>
        <taxon>Viridiplantae</taxon>
        <taxon>Streptophyta</taxon>
        <taxon>Embryophyta</taxon>
        <taxon>Tracheophyta</taxon>
        <taxon>Spermatophyta</taxon>
        <taxon>Magnoliopsida</taxon>
        <taxon>Liliopsida</taxon>
        <taxon>Poales</taxon>
        <taxon>Poaceae</taxon>
        <taxon>BOP clade</taxon>
        <taxon>Oryzoideae</taxon>
        <taxon>Oryzeae</taxon>
        <taxon>Oryzinae</taxon>
        <taxon>Leersia</taxon>
    </lineage>
</organism>